<organism evidence="2 3">
    <name type="scientific">Agrilus planipennis</name>
    <name type="common">Emerald ash borer</name>
    <name type="synonym">Agrilus marcopoli</name>
    <dbReference type="NCBI Taxonomy" id="224129"/>
    <lineage>
        <taxon>Eukaryota</taxon>
        <taxon>Metazoa</taxon>
        <taxon>Ecdysozoa</taxon>
        <taxon>Arthropoda</taxon>
        <taxon>Hexapoda</taxon>
        <taxon>Insecta</taxon>
        <taxon>Pterygota</taxon>
        <taxon>Neoptera</taxon>
        <taxon>Endopterygota</taxon>
        <taxon>Coleoptera</taxon>
        <taxon>Polyphaga</taxon>
        <taxon>Elateriformia</taxon>
        <taxon>Buprestoidea</taxon>
        <taxon>Buprestidae</taxon>
        <taxon>Agrilinae</taxon>
        <taxon>Agrilus</taxon>
    </lineage>
</organism>
<feature type="transmembrane region" description="Helical" evidence="1">
    <location>
        <begin position="21"/>
        <end position="40"/>
    </location>
</feature>
<sequence length="657" mass="75671">MEIKKKLRFFGKGMEINRKSYGLFAYLLFGVTVTIMLFSYSNLDVTVPYFIKPSAFFIDSTNSPGVLSALFNLSLVQLLDQHLKFLVRNSKCAIPDLDIWDVQVKPLISKLSYFFCTKDRLLTYIVKENNETKIKIDTSAKCYKKEVECCASTINRVTENDFSLSRCEKFKEELSVNSSVFVKCYNRKSKKTMYKNVHAIINPKDVYQKMKDSKFSNGTVNPLSVLIISIDSVSRMHSHRALPETRKFLEKNGWIELMGYNKVGENTFPNVMAILTGLNESASYKDCNPTKLGCLDKCNMVWYDYRKLGYITAYAEDQMSSSTFNYHKKGFENPPTDYYFRPYMIAAEKELKAVWKDGMVYCTGPETSGERILNIAKDFISTFRENPYFGLFWMNTFSHNALNSVSRMDAKLKTFLSEISNNKSLDNTITIFLSDHGMRFGDIRYTRAGWYEDKLPFFFIRLPPWFKNKFANEYSSLRQNINRLTTPFDLHQTLKHILVLSGKNYTSEPGISCPDCRSLFTPVPQDRSCDDAGIPRTWCTCYHAKEMDTEEPIVQLAGKYIVDVIENWKKNAGTEAEKCETFTLSKVITALAFTTENYMYVGIKTSPEAIFEAPVVVKGNKTHPQLETSIDHILRIDFYGKQTCTHELEIKKRCVCK</sequence>
<dbReference type="OrthoDB" id="413313at2759"/>
<dbReference type="PANTHER" id="PTHR10974:SF9">
    <property type="entry name" value="DUF229 DOMAIN CONTAINING PROTEIN-RELATED"/>
    <property type="match status" value="1"/>
</dbReference>
<dbReference type="SUPFAM" id="SSF53649">
    <property type="entry name" value="Alkaline phosphatase-like"/>
    <property type="match status" value="1"/>
</dbReference>
<keyword evidence="1" id="KW-1133">Transmembrane helix</keyword>
<name>A0A1W4X1F9_AGRPL</name>
<dbReference type="Gene3D" id="3.40.720.10">
    <property type="entry name" value="Alkaline Phosphatase, subunit A"/>
    <property type="match status" value="1"/>
</dbReference>
<dbReference type="Pfam" id="PF02995">
    <property type="entry name" value="DUF229"/>
    <property type="match status" value="1"/>
</dbReference>
<keyword evidence="1" id="KW-0812">Transmembrane</keyword>
<dbReference type="RefSeq" id="XP_018326233.1">
    <property type="nucleotide sequence ID" value="XM_018470731.2"/>
</dbReference>
<keyword evidence="1" id="KW-0472">Membrane</keyword>
<dbReference type="InterPro" id="IPR017850">
    <property type="entry name" value="Alkaline_phosphatase_core_sf"/>
</dbReference>
<dbReference type="GeneID" id="108737692"/>
<evidence type="ECO:0000313" key="6">
    <source>
        <dbReference type="RefSeq" id="XP_018326237.1"/>
    </source>
</evidence>
<proteinExistence type="predicted"/>
<evidence type="ECO:0000313" key="5">
    <source>
        <dbReference type="RefSeq" id="XP_018326235.1"/>
    </source>
</evidence>
<evidence type="ECO:0000313" key="4">
    <source>
        <dbReference type="RefSeq" id="XP_018326234.1"/>
    </source>
</evidence>
<accession>A0A1W4X1F9</accession>
<evidence type="ECO:0000313" key="3">
    <source>
        <dbReference type="RefSeq" id="XP_018326233.1"/>
    </source>
</evidence>
<dbReference type="RefSeq" id="XP_018326237.1">
    <property type="nucleotide sequence ID" value="XM_018470735.2"/>
</dbReference>
<gene>
    <name evidence="3 4 5 6" type="primary">LOC108737692</name>
</gene>
<dbReference type="InterPro" id="IPR004245">
    <property type="entry name" value="DUF229"/>
</dbReference>
<dbReference type="STRING" id="224129.A0A1W4X1F9"/>
<dbReference type="PANTHER" id="PTHR10974">
    <property type="entry name" value="FI08016P-RELATED"/>
    <property type="match status" value="1"/>
</dbReference>
<dbReference type="Proteomes" id="UP000192223">
    <property type="component" value="Unplaced"/>
</dbReference>
<protein>
    <submittedName>
        <fullName evidence="3 4">Uncharacterized protein LOC108737692 isoform X1</fullName>
    </submittedName>
</protein>
<dbReference type="RefSeq" id="XP_018326235.1">
    <property type="nucleotide sequence ID" value="XM_018470733.2"/>
</dbReference>
<reference evidence="3 4" key="1">
    <citation type="submission" date="2025-04" db="UniProtKB">
        <authorList>
            <consortium name="RefSeq"/>
        </authorList>
    </citation>
    <scope>IDENTIFICATION</scope>
    <source>
        <tissue evidence="3 4">Entire body</tissue>
    </source>
</reference>
<evidence type="ECO:0000313" key="2">
    <source>
        <dbReference type="Proteomes" id="UP000192223"/>
    </source>
</evidence>
<dbReference type="KEGG" id="apln:108737692"/>
<dbReference type="AlphaFoldDB" id="A0A1W4X1F9"/>
<evidence type="ECO:0000256" key="1">
    <source>
        <dbReference type="SAM" id="Phobius"/>
    </source>
</evidence>
<dbReference type="FunFam" id="3.40.720.10:FF:000017">
    <property type="entry name" value="Predicted protein"/>
    <property type="match status" value="1"/>
</dbReference>
<keyword evidence="2" id="KW-1185">Reference proteome</keyword>
<dbReference type="CDD" id="cd16021">
    <property type="entry name" value="ALP_like"/>
    <property type="match status" value="1"/>
</dbReference>
<dbReference type="GO" id="GO:0005615">
    <property type="term" value="C:extracellular space"/>
    <property type="evidence" value="ECO:0007669"/>
    <property type="project" value="TreeGrafter"/>
</dbReference>
<dbReference type="RefSeq" id="XP_018326234.1">
    <property type="nucleotide sequence ID" value="XM_018470732.2"/>
</dbReference>